<accession>A0A0R2MS70</accession>
<gene>
    <name evidence="1" type="ORF">IV56_GL001188</name>
</gene>
<dbReference type="Proteomes" id="UP000050969">
    <property type="component" value="Unassembled WGS sequence"/>
</dbReference>
<proteinExistence type="predicted"/>
<evidence type="ECO:0000313" key="1">
    <source>
        <dbReference type="EMBL" id="KRO16406.1"/>
    </source>
</evidence>
<dbReference type="PATRIC" id="fig|1293598.4.peg.1251"/>
<dbReference type="OrthoDB" id="2296869at2"/>
<name>A0A0R2MS70_9LACO</name>
<sequence length="99" mass="11555">MSQYAYLTALAEQTDGRARVRIWENKQVIIRRNQDQNHGLMTKVWDAWLRQELRDFSGFTPIIEVDILGQDADVQFFSEAQLAQAVHLLLQYQAHLPVE</sequence>
<dbReference type="RefSeq" id="WP_054777335.1">
    <property type="nucleotide sequence ID" value="NZ_BBBX01000011.1"/>
</dbReference>
<comment type="caution">
    <text evidence="1">The sequence shown here is derived from an EMBL/GenBank/DDBJ whole genome shotgun (WGS) entry which is preliminary data.</text>
</comment>
<dbReference type="STRING" id="1293598.IV56_GL001188"/>
<evidence type="ECO:0000313" key="2">
    <source>
        <dbReference type="Proteomes" id="UP000050969"/>
    </source>
</evidence>
<reference evidence="1 2" key="1">
    <citation type="journal article" date="2015" name="Genome Announc.">
        <title>Expanding the biotechnology potential of lactobacilli through comparative genomics of 213 strains and associated genera.</title>
        <authorList>
            <person name="Sun Z."/>
            <person name="Harris H.M."/>
            <person name="McCann A."/>
            <person name="Guo C."/>
            <person name="Argimon S."/>
            <person name="Zhang W."/>
            <person name="Yang X."/>
            <person name="Jeffery I.B."/>
            <person name="Cooney J.C."/>
            <person name="Kagawa T.F."/>
            <person name="Liu W."/>
            <person name="Song Y."/>
            <person name="Salvetti E."/>
            <person name="Wrobel A."/>
            <person name="Rasinkangas P."/>
            <person name="Parkhill J."/>
            <person name="Rea M.C."/>
            <person name="O'Sullivan O."/>
            <person name="Ritari J."/>
            <person name="Douillard F.P."/>
            <person name="Paul Ross R."/>
            <person name="Yang R."/>
            <person name="Briner A.E."/>
            <person name="Felis G.E."/>
            <person name="de Vos W.M."/>
            <person name="Barrangou R."/>
            <person name="Klaenhammer T.R."/>
            <person name="Caufield P.W."/>
            <person name="Cui Y."/>
            <person name="Zhang H."/>
            <person name="O'Toole P.W."/>
        </authorList>
    </citation>
    <scope>NUCLEOTIDE SEQUENCE [LARGE SCALE GENOMIC DNA]</scope>
    <source>
        <strain evidence="1 2">DSM 24301</strain>
    </source>
</reference>
<protein>
    <submittedName>
        <fullName evidence="1">Uncharacterized protein</fullName>
    </submittedName>
</protein>
<dbReference type="EMBL" id="JQCE01000038">
    <property type="protein sequence ID" value="KRO16406.1"/>
    <property type="molecule type" value="Genomic_DNA"/>
</dbReference>
<dbReference type="AlphaFoldDB" id="A0A0R2MS70"/>
<keyword evidence="2" id="KW-1185">Reference proteome</keyword>
<organism evidence="1 2">
    <name type="scientific">Lacticaseibacillus saniviri JCM 17471 = DSM 24301</name>
    <dbReference type="NCBI Taxonomy" id="1293598"/>
    <lineage>
        <taxon>Bacteria</taxon>
        <taxon>Bacillati</taxon>
        <taxon>Bacillota</taxon>
        <taxon>Bacilli</taxon>
        <taxon>Lactobacillales</taxon>
        <taxon>Lactobacillaceae</taxon>
        <taxon>Lacticaseibacillus</taxon>
    </lineage>
</organism>